<sequence length="249" mass="27284">MITINSQKDSVSPLPLAAKLKKGKSQNMTPTLPKSQGPEAPGALSKKRQKPKSKKPPTKTKVTPPKPIEGSEQSHSVSSSTVPDPQDLERNIQLASTGLPSTLDEGTHETQSTRLRYQTLTKNKGKTSSEVEPNTEPLKLQTFADVQAFLLSEDELDKESDEEEVLAVREDMDEDPQVAEEVRTPSPKQDQPEPSHSPVKDVQAHALKQEEVSAAWTKSSTNMAWNLGSRINAIEISQTALKCEVSSLR</sequence>
<feature type="compositionally biased region" description="Basic residues" evidence="1">
    <location>
        <begin position="45"/>
        <end position="58"/>
    </location>
</feature>
<feature type="compositionally biased region" description="Basic and acidic residues" evidence="1">
    <location>
        <begin position="190"/>
        <end position="203"/>
    </location>
</feature>
<keyword evidence="3" id="KW-1185">Reference proteome</keyword>
<organism evidence="2 3">
    <name type="scientific">Tanacetum coccineum</name>
    <dbReference type="NCBI Taxonomy" id="301880"/>
    <lineage>
        <taxon>Eukaryota</taxon>
        <taxon>Viridiplantae</taxon>
        <taxon>Streptophyta</taxon>
        <taxon>Embryophyta</taxon>
        <taxon>Tracheophyta</taxon>
        <taxon>Spermatophyta</taxon>
        <taxon>Magnoliopsida</taxon>
        <taxon>eudicotyledons</taxon>
        <taxon>Gunneridae</taxon>
        <taxon>Pentapetalae</taxon>
        <taxon>asterids</taxon>
        <taxon>campanulids</taxon>
        <taxon>Asterales</taxon>
        <taxon>Asteraceae</taxon>
        <taxon>Asteroideae</taxon>
        <taxon>Anthemideae</taxon>
        <taxon>Anthemidinae</taxon>
        <taxon>Tanacetum</taxon>
    </lineage>
</organism>
<feature type="compositionally biased region" description="Low complexity" evidence="1">
    <location>
        <begin position="71"/>
        <end position="80"/>
    </location>
</feature>
<dbReference type="EMBL" id="BQNB010011182">
    <property type="protein sequence ID" value="GJS87241.1"/>
    <property type="molecule type" value="Genomic_DNA"/>
</dbReference>
<feature type="compositionally biased region" description="Polar residues" evidence="1">
    <location>
        <begin position="109"/>
        <end position="132"/>
    </location>
</feature>
<evidence type="ECO:0000313" key="2">
    <source>
        <dbReference type="EMBL" id="GJS87241.1"/>
    </source>
</evidence>
<reference evidence="2" key="1">
    <citation type="journal article" date="2022" name="Int. J. Mol. Sci.">
        <title>Draft Genome of Tanacetum Coccineum: Genomic Comparison of Closely Related Tanacetum-Family Plants.</title>
        <authorList>
            <person name="Yamashiro T."/>
            <person name="Shiraishi A."/>
            <person name="Nakayama K."/>
            <person name="Satake H."/>
        </authorList>
    </citation>
    <scope>NUCLEOTIDE SEQUENCE</scope>
</reference>
<feature type="compositionally biased region" description="Acidic residues" evidence="1">
    <location>
        <begin position="152"/>
        <end position="178"/>
    </location>
</feature>
<proteinExistence type="predicted"/>
<feature type="compositionally biased region" description="Polar residues" evidence="1">
    <location>
        <begin position="25"/>
        <end position="34"/>
    </location>
</feature>
<dbReference type="Proteomes" id="UP001151760">
    <property type="component" value="Unassembled WGS sequence"/>
</dbReference>
<name>A0ABQ4ZD79_9ASTR</name>
<gene>
    <name evidence="2" type="ORF">Tco_0769877</name>
</gene>
<evidence type="ECO:0000256" key="1">
    <source>
        <dbReference type="SAM" id="MobiDB-lite"/>
    </source>
</evidence>
<feature type="region of interest" description="Disordered" evidence="1">
    <location>
        <begin position="1"/>
        <end position="139"/>
    </location>
</feature>
<feature type="compositionally biased region" description="Polar residues" evidence="1">
    <location>
        <begin position="1"/>
        <end position="10"/>
    </location>
</feature>
<evidence type="ECO:0000313" key="3">
    <source>
        <dbReference type="Proteomes" id="UP001151760"/>
    </source>
</evidence>
<accession>A0ABQ4ZD79</accession>
<feature type="region of interest" description="Disordered" evidence="1">
    <location>
        <begin position="152"/>
        <end position="203"/>
    </location>
</feature>
<protein>
    <submittedName>
        <fullName evidence="2">Uncharacterized protein</fullName>
    </submittedName>
</protein>
<reference evidence="2" key="2">
    <citation type="submission" date="2022-01" db="EMBL/GenBank/DDBJ databases">
        <authorList>
            <person name="Yamashiro T."/>
            <person name="Shiraishi A."/>
            <person name="Satake H."/>
            <person name="Nakayama K."/>
        </authorList>
    </citation>
    <scope>NUCLEOTIDE SEQUENCE</scope>
</reference>
<comment type="caution">
    <text evidence="2">The sequence shown here is derived from an EMBL/GenBank/DDBJ whole genome shotgun (WGS) entry which is preliminary data.</text>
</comment>